<dbReference type="EMBL" id="ML976982">
    <property type="protein sequence ID" value="KAF1960908.1"/>
    <property type="molecule type" value="Genomic_DNA"/>
</dbReference>
<proteinExistence type="predicted"/>
<dbReference type="Proteomes" id="UP000800035">
    <property type="component" value="Unassembled WGS sequence"/>
</dbReference>
<accession>A0A6A5U880</accession>
<name>A0A6A5U880_9PLEO</name>
<organism evidence="1 2">
    <name type="scientific">Byssothecium circinans</name>
    <dbReference type="NCBI Taxonomy" id="147558"/>
    <lineage>
        <taxon>Eukaryota</taxon>
        <taxon>Fungi</taxon>
        <taxon>Dikarya</taxon>
        <taxon>Ascomycota</taxon>
        <taxon>Pezizomycotina</taxon>
        <taxon>Dothideomycetes</taxon>
        <taxon>Pleosporomycetidae</taxon>
        <taxon>Pleosporales</taxon>
        <taxon>Massarineae</taxon>
        <taxon>Massarinaceae</taxon>
        <taxon>Byssothecium</taxon>
    </lineage>
</organism>
<keyword evidence="2" id="KW-1185">Reference proteome</keyword>
<sequence>MPTLSTLRFSAAQAIPVRTNFNGLDLTFQAIRSTTSYNEEVPGFPLLMFEASMQPGADALGCVSHFGVSFKPHYHTEFEGPLQEGEKYWYCGRCQDGPMGIWYNACTNCGHIRDNCCRVEEK</sequence>
<evidence type="ECO:0000313" key="1">
    <source>
        <dbReference type="EMBL" id="KAF1960908.1"/>
    </source>
</evidence>
<dbReference type="AlphaFoldDB" id="A0A6A5U880"/>
<evidence type="ECO:0000313" key="2">
    <source>
        <dbReference type="Proteomes" id="UP000800035"/>
    </source>
</evidence>
<reference evidence="1" key="1">
    <citation type="journal article" date="2020" name="Stud. Mycol.">
        <title>101 Dothideomycetes genomes: a test case for predicting lifestyles and emergence of pathogens.</title>
        <authorList>
            <person name="Haridas S."/>
            <person name="Albert R."/>
            <person name="Binder M."/>
            <person name="Bloem J."/>
            <person name="Labutti K."/>
            <person name="Salamov A."/>
            <person name="Andreopoulos B."/>
            <person name="Baker S."/>
            <person name="Barry K."/>
            <person name="Bills G."/>
            <person name="Bluhm B."/>
            <person name="Cannon C."/>
            <person name="Castanera R."/>
            <person name="Culley D."/>
            <person name="Daum C."/>
            <person name="Ezra D."/>
            <person name="Gonzalez J."/>
            <person name="Henrissat B."/>
            <person name="Kuo A."/>
            <person name="Liang C."/>
            <person name="Lipzen A."/>
            <person name="Lutzoni F."/>
            <person name="Magnuson J."/>
            <person name="Mondo S."/>
            <person name="Nolan M."/>
            <person name="Ohm R."/>
            <person name="Pangilinan J."/>
            <person name="Park H.-J."/>
            <person name="Ramirez L."/>
            <person name="Alfaro M."/>
            <person name="Sun H."/>
            <person name="Tritt A."/>
            <person name="Yoshinaga Y."/>
            <person name="Zwiers L.-H."/>
            <person name="Turgeon B."/>
            <person name="Goodwin S."/>
            <person name="Spatafora J."/>
            <person name="Crous P."/>
            <person name="Grigoriev I."/>
        </authorList>
    </citation>
    <scope>NUCLEOTIDE SEQUENCE</scope>
    <source>
        <strain evidence="1">CBS 675.92</strain>
    </source>
</reference>
<dbReference type="OrthoDB" id="3800275at2759"/>
<gene>
    <name evidence="1" type="ORF">CC80DRAFT_489141</name>
</gene>
<protein>
    <submittedName>
        <fullName evidence="1">Uncharacterized protein</fullName>
    </submittedName>
</protein>